<dbReference type="Gene3D" id="2.60.40.10">
    <property type="entry name" value="Immunoglobulins"/>
    <property type="match status" value="1"/>
</dbReference>
<dbReference type="SUPFAM" id="SSF54452">
    <property type="entry name" value="MHC antigen-recognition domain"/>
    <property type="match status" value="1"/>
</dbReference>
<protein>
    <submittedName>
        <fullName evidence="12">Major histocompatibility complex class I-related gene protein-like</fullName>
    </submittedName>
</protein>
<evidence type="ECO:0000256" key="6">
    <source>
        <dbReference type="ARBA" id="ARBA00023180"/>
    </source>
</evidence>
<dbReference type="Proteomes" id="UP000186698">
    <property type="component" value="Chromosome 8L"/>
</dbReference>
<evidence type="ECO:0000256" key="4">
    <source>
        <dbReference type="ARBA" id="ARBA00023136"/>
    </source>
</evidence>
<keyword evidence="5" id="KW-1015">Disulfide bond</keyword>
<dbReference type="SMART" id="SM00407">
    <property type="entry name" value="IGc1"/>
    <property type="match status" value="1"/>
</dbReference>
<dbReference type="PRINTS" id="PR01638">
    <property type="entry name" value="MHCCLASSI"/>
</dbReference>
<feature type="signal peptide" evidence="9">
    <location>
        <begin position="1"/>
        <end position="20"/>
    </location>
</feature>
<dbReference type="Pfam" id="PF00129">
    <property type="entry name" value="MHC_I"/>
    <property type="match status" value="1"/>
</dbReference>
<comment type="similarity">
    <text evidence="7">Belongs to the MHC class I family.</text>
</comment>
<evidence type="ECO:0000256" key="9">
    <source>
        <dbReference type="SAM" id="SignalP"/>
    </source>
</evidence>
<dbReference type="InterPro" id="IPR011162">
    <property type="entry name" value="MHC_I/II-like_Ag-recog"/>
</dbReference>
<dbReference type="InterPro" id="IPR007110">
    <property type="entry name" value="Ig-like_dom"/>
</dbReference>
<accession>A0A8J1LK89</accession>
<keyword evidence="11" id="KW-1185">Reference proteome</keyword>
<dbReference type="InterPro" id="IPR037055">
    <property type="entry name" value="MHC_I-like_Ag-recog_sf"/>
</dbReference>
<evidence type="ECO:0000256" key="3">
    <source>
        <dbReference type="ARBA" id="ARBA00022729"/>
    </source>
</evidence>
<evidence type="ECO:0000256" key="7">
    <source>
        <dbReference type="RuleBase" id="RU004439"/>
    </source>
</evidence>
<dbReference type="InterPro" id="IPR003597">
    <property type="entry name" value="Ig_C1-set"/>
</dbReference>
<evidence type="ECO:0000256" key="1">
    <source>
        <dbReference type="ARBA" id="ARBA00004236"/>
    </source>
</evidence>
<organism evidence="11 12">
    <name type="scientific">Xenopus laevis</name>
    <name type="common">African clawed frog</name>
    <dbReference type="NCBI Taxonomy" id="8355"/>
    <lineage>
        <taxon>Eukaryota</taxon>
        <taxon>Metazoa</taxon>
        <taxon>Chordata</taxon>
        <taxon>Craniata</taxon>
        <taxon>Vertebrata</taxon>
        <taxon>Euteleostomi</taxon>
        <taxon>Amphibia</taxon>
        <taxon>Batrachia</taxon>
        <taxon>Anura</taxon>
        <taxon>Pipoidea</taxon>
        <taxon>Pipidae</taxon>
        <taxon>Xenopodinae</taxon>
        <taxon>Xenopus</taxon>
        <taxon>Xenopus</taxon>
    </lineage>
</organism>
<keyword evidence="8" id="KW-1133">Transmembrane helix</keyword>
<dbReference type="CTD" id="121397201"/>
<dbReference type="PANTHER" id="PTHR16675">
    <property type="entry name" value="MHC CLASS I-RELATED"/>
    <property type="match status" value="1"/>
</dbReference>
<feature type="transmembrane region" description="Helical" evidence="8">
    <location>
        <begin position="301"/>
        <end position="319"/>
    </location>
</feature>
<dbReference type="InterPro" id="IPR036179">
    <property type="entry name" value="Ig-like_dom_sf"/>
</dbReference>
<keyword evidence="8" id="KW-0812">Transmembrane</keyword>
<dbReference type="GO" id="GO:0005615">
    <property type="term" value="C:extracellular space"/>
    <property type="evidence" value="ECO:0000318"/>
    <property type="project" value="GO_Central"/>
</dbReference>
<evidence type="ECO:0000313" key="12">
    <source>
        <dbReference type="RefSeq" id="XP_041429509.1"/>
    </source>
</evidence>
<dbReference type="InterPro" id="IPR001039">
    <property type="entry name" value="MHC_I_a_a1/a2"/>
</dbReference>
<dbReference type="AlphaFoldDB" id="A0A8J1LK89"/>
<dbReference type="SUPFAM" id="SSF48726">
    <property type="entry name" value="Immunoglobulin"/>
    <property type="match status" value="1"/>
</dbReference>
<dbReference type="RefSeq" id="XP_041429509.1">
    <property type="nucleotide sequence ID" value="XM_041573575.1"/>
</dbReference>
<dbReference type="PANTHER" id="PTHR16675:SF273">
    <property type="entry name" value="MAJOR HISTOCOMPATIBILITY COMPLEX CLASS I-RELATED GENE PROTEIN-LIKE"/>
    <property type="match status" value="1"/>
</dbReference>
<dbReference type="Gene3D" id="3.30.500.10">
    <property type="entry name" value="MHC class I-like antigen recognition-like"/>
    <property type="match status" value="1"/>
</dbReference>
<keyword evidence="3 9" id="KW-0732">Signal</keyword>
<gene>
    <name evidence="12" type="primary">LOC121397201</name>
</gene>
<proteinExistence type="inferred from homology"/>
<dbReference type="Pfam" id="PF07654">
    <property type="entry name" value="C1-set"/>
    <property type="match status" value="1"/>
</dbReference>
<comment type="subcellular location">
    <subcellularLocation>
        <location evidence="1">Cell membrane</location>
    </subcellularLocation>
</comment>
<evidence type="ECO:0000256" key="8">
    <source>
        <dbReference type="SAM" id="Phobius"/>
    </source>
</evidence>
<keyword evidence="2" id="KW-1003">Cell membrane</keyword>
<dbReference type="PROSITE" id="PS50835">
    <property type="entry name" value="IG_LIKE"/>
    <property type="match status" value="1"/>
</dbReference>
<reference evidence="12" key="1">
    <citation type="submission" date="2025-08" db="UniProtKB">
        <authorList>
            <consortium name="RefSeq"/>
        </authorList>
    </citation>
    <scope>IDENTIFICATION</scope>
    <source>
        <strain evidence="12">J_2021</strain>
        <tissue evidence="12">Erythrocytes</tissue>
    </source>
</reference>
<evidence type="ECO:0000259" key="10">
    <source>
        <dbReference type="PROSITE" id="PS50835"/>
    </source>
</evidence>
<feature type="domain" description="Ig-like" evidence="10">
    <location>
        <begin position="201"/>
        <end position="286"/>
    </location>
</feature>
<dbReference type="FunFam" id="3.30.500.10:FF:000003">
    <property type="entry name" value="IgG receptor FcRn large subunit p51"/>
    <property type="match status" value="1"/>
</dbReference>
<dbReference type="PROSITE" id="PS00290">
    <property type="entry name" value="IG_MHC"/>
    <property type="match status" value="1"/>
</dbReference>
<dbReference type="OrthoDB" id="8936120at2759"/>
<dbReference type="KEGG" id="xla:121397201"/>
<sequence>MSNFAILLFSFGFLAVYCRSHILHYHVTLVSPPITGVPEFSVIMYVDDVPHGKYNSDTHQAEAFSPSPKALSEHLQKQTKYAQQYEVWQWRRMKFLMEFYNKTKGDGHIHVYQRKVACELHDDGTIGGYLEIAFDGKEFLVFDKKRVVYVPVTREAVMVSHLWNKLYDTTYSKMYMEVDCIEHIRIYLPFILTDLEKKVLPKVKVSSSESESGTKLHCWVYGFYPRDVEVKWIKNGRDEIYSEESAEILPNPDGTYQIRVSVEVTPEEGATYSCHVDHSSLEKTMVVPFEINRSSRRHCCSYASVFVVGLAVVFIYIYTHAKHKRLKPAHKVPFHT</sequence>
<dbReference type="GO" id="GO:0009897">
    <property type="term" value="C:external side of plasma membrane"/>
    <property type="evidence" value="ECO:0000318"/>
    <property type="project" value="GO_Central"/>
</dbReference>
<dbReference type="FunFam" id="2.60.40.10:FF:001497">
    <property type="entry name" value="MHC class I antigen"/>
    <property type="match status" value="1"/>
</dbReference>
<keyword evidence="4 8" id="KW-0472">Membrane</keyword>
<evidence type="ECO:0000313" key="11">
    <source>
        <dbReference type="Proteomes" id="UP000186698"/>
    </source>
</evidence>
<dbReference type="InterPro" id="IPR050208">
    <property type="entry name" value="MHC_class-I_related"/>
</dbReference>
<dbReference type="InterPro" id="IPR003006">
    <property type="entry name" value="Ig/MHC_CS"/>
</dbReference>
<evidence type="ECO:0000256" key="5">
    <source>
        <dbReference type="ARBA" id="ARBA00023157"/>
    </source>
</evidence>
<dbReference type="GeneID" id="121397201"/>
<feature type="chain" id="PRO_5035144157" evidence="9">
    <location>
        <begin position="21"/>
        <end position="336"/>
    </location>
</feature>
<dbReference type="InterPro" id="IPR013783">
    <property type="entry name" value="Ig-like_fold"/>
</dbReference>
<evidence type="ECO:0000256" key="2">
    <source>
        <dbReference type="ARBA" id="ARBA00022475"/>
    </source>
</evidence>
<dbReference type="GO" id="GO:0006955">
    <property type="term" value="P:immune response"/>
    <property type="evidence" value="ECO:0000318"/>
    <property type="project" value="GO_Central"/>
</dbReference>
<keyword evidence="6" id="KW-0325">Glycoprotein</keyword>
<dbReference type="InterPro" id="IPR011161">
    <property type="entry name" value="MHC_I-like_Ag-recog"/>
</dbReference>
<name>A0A8J1LK89_XENLA</name>